<protein>
    <submittedName>
        <fullName evidence="1">Uncharacterized protein</fullName>
    </submittedName>
</protein>
<dbReference type="Proteomes" id="UP000035800">
    <property type="component" value="Chromosome I"/>
</dbReference>
<gene>
    <name evidence="1" type="ORF">LSS_05238</name>
</gene>
<dbReference type="EMBL" id="CP006694">
    <property type="protein sequence ID" value="EKT87744.2"/>
    <property type="molecule type" value="Genomic_DNA"/>
</dbReference>
<name>K8Y2N5_9LEPT</name>
<accession>K8Y2N5</accession>
<reference evidence="1 2" key="2">
    <citation type="journal article" date="2014" name="Emerg. Microbes Infect.">
        <title>Potential impact on kidney infection: a whole-genome analysis of Leptospira santarosai serovar Shermani.</title>
        <authorList>
            <person name="Chou L.F."/>
            <person name="Chen T.W."/>
            <person name="Ko Y.C."/>
            <person name="Pan M.J."/>
            <person name="Tian Y.C."/>
            <person name="Chiu C.H."/>
            <person name="Tang P."/>
            <person name="Hung C.C."/>
            <person name="Yang C.W."/>
        </authorList>
    </citation>
    <scope>NUCLEOTIDE SEQUENCE</scope>
    <source>
        <strain evidence="1 2">LT 821</strain>
    </source>
</reference>
<dbReference type="STRING" id="758847.LSS_05238"/>
<reference evidence="1 2" key="1">
    <citation type="journal article" date="2012" name="Gene">
        <title>Sequence of Leptospira santarosai serovar Shermani genome and prediction of virulence-associated genes.</title>
        <authorList>
            <person name="Chou L.F."/>
            <person name="Chen Y.T."/>
            <person name="Lu C.W."/>
            <person name="Ko Y.C."/>
            <person name="Tang C.Y."/>
            <person name="Pan M.J."/>
            <person name="Tian Y.C."/>
            <person name="Chiu C.H."/>
            <person name="Hung C.C."/>
            <person name="Yang C.W."/>
        </authorList>
    </citation>
    <scope>NUCLEOTIDE SEQUENCE [LARGE SCALE GENOMIC DNA]</scope>
    <source>
        <strain evidence="1">LT 821</strain>
    </source>
</reference>
<evidence type="ECO:0000313" key="1">
    <source>
        <dbReference type="EMBL" id="EKT87744.2"/>
    </source>
</evidence>
<dbReference type="AlphaFoldDB" id="K8Y2N5"/>
<sequence length="63" mass="7660">MWEFPHFKMAFQSYIHFKFKTLKETGSYRSDSFTETVRVPTNYVSLRSFWGLKESFTMKFVCQ</sequence>
<proteinExistence type="predicted"/>
<organism evidence="1 2">
    <name type="scientific">Leptospira santarosai serovar Shermani str. LT 821</name>
    <dbReference type="NCBI Taxonomy" id="758847"/>
    <lineage>
        <taxon>Bacteria</taxon>
        <taxon>Pseudomonadati</taxon>
        <taxon>Spirochaetota</taxon>
        <taxon>Spirochaetia</taxon>
        <taxon>Leptospirales</taxon>
        <taxon>Leptospiraceae</taxon>
        <taxon>Leptospira</taxon>
    </lineage>
</organism>
<evidence type="ECO:0000313" key="2">
    <source>
        <dbReference type="Proteomes" id="UP000035800"/>
    </source>
</evidence>
<dbReference type="KEGG" id="lst:LSS_05238"/>